<dbReference type="PRINTS" id="PR00598">
    <property type="entry name" value="HTHMARR"/>
</dbReference>
<accession>A0A367RLH4</accession>
<evidence type="ECO:0000313" key="5">
    <source>
        <dbReference type="EMBL" id="RCJ37407.1"/>
    </source>
</evidence>
<dbReference type="AlphaFoldDB" id="A0A367RLH4"/>
<dbReference type="GO" id="GO:0003677">
    <property type="term" value="F:DNA binding"/>
    <property type="evidence" value="ECO:0007669"/>
    <property type="project" value="UniProtKB-KW"/>
</dbReference>
<keyword evidence="3" id="KW-0804">Transcription</keyword>
<comment type="caution">
    <text evidence="5">The sequence shown here is derived from an EMBL/GenBank/DDBJ whole genome shotgun (WGS) entry which is preliminary data.</text>
</comment>
<evidence type="ECO:0000313" key="6">
    <source>
        <dbReference type="Proteomes" id="UP000252107"/>
    </source>
</evidence>
<dbReference type="Pfam" id="PF12802">
    <property type="entry name" value="MarR_2"/>
    <property type="match status" value="1"/>
</dbReference>
<evidence type="ECO:0000256" key="2">
    <source>
        <dbReference type="ARBA" id="ARBA00023125"/>
    </source>
</evidence>
<dbReference type="InterPro" id="IPR036388">
    <property type="entry name" value="WH-like_DNA-bd_sf"/>
</dbReference>
<keyword evidence="1" id="KW-0805">Transcription regulation</keyword>
<dbReference type="PROSITE" id="PS50995">
    <property type="entry name" value="HTH_MARR_2"/>
    <property type="match status" value="1"/>
</dbReference>
<evidence type="ECO:0000259" key="4">
    <source>
        <dbReference type="PROSITE" id="PS50995"/>
    </source>
</evidence>
<sequence length="151" mass="16720">MSDSLFNAKHAIATRVPATCMGLHIRRASRILTQAYDLALRPTGLVVNQFTLLVAIHLFEPVSITQLAQDLLADQTTATRNIKLLEKQGWVAIAPGEDRRVKLVSLTVEGQAVLAEALPLWEQVQAELRQHFGEQKWQALLSLLSEVTSLS</sequence>
<dbReference type="GO" id="GO:0003700">
    <property type="term" value="F:DNA-binding transcription factor activity"/>
    <property type="evidence" value="ECO:0007669"/>
    <property type="project" value="InterPro"/>
</dbReference>
<organism evidence="5 6">
    <name type="scientific">Nostoc minutum NIES-26</name>
    <dbReference type="NCBI Taxonomy" id="1844469"/>
    <lineage>
        <taxon>Bacteria</taxon>
        <taxon>Bacillati</taxon>
        <taxon>Cyanobacteriota</taxon>
        <taxon>Cyanophyceae</taxon>
        <taxon>Nostocales</taxon>
        <taxon>Nostocaceae</taxon>
        <taxon>Nostoc</taxon>
    </lineage>
</organism>
<dbReference type="InterPro" id="IPR036390">
    <property type="entry name" value="WH_DNA-bd_sf"/>
</dbReference>
<feature type="domain" description="HTH marR-type" evidence="4">
    <location>
        <begin position="18"/>
        <end position="149"/>
    </location>
</feature>
<dbReference type="EMBL" id="LXQD01000118">
    <property type="protein sequence ID" value="RCJ37407.1"/>
    <property type="molecule type" value="Genomic_DNA"/>
</dbReference>
<dbReference type="PANTHER" id="PTHR42756:SF1">
    <property type="entry name" value="TRANSCRIPTIONAL REPRESSOR OF EMRAB OPERON"/>
    <property type="match status" value="1"/>
</dbReference>
<dbReference type="SUPFAM" id="SSF46785">
    <property type="entry name" value="Winged helix' DNA-binding domain"/>
    <property type="match status" value="1"/>
</dbReference>
<evidence type="ECO:0000256" key="3">
    <source>
        <dbReference type="ARBA" id="ARBA00023163"/>
    </source>
</evidence>
<protein>
    <submittedName>
        <fullName evidence="5">MarR family transcriptional regulator</fullName>
    </submittedName>
</protein>
<keyword evidence="2" id="KW-0238">DNA-binding</keyword>
<proteinExistence type="predicted"/>
<name>A0A367RLH4_9NOSO</name>
<evidence type="ECO:0000256" key="1">
    <source>
        <dbReference type="ARBA" id="ARBA00023015"/>
    </source>
</evidence>
<dbReference type="PANTHER" id="PTHR42756">
    <property type="entry name" value="TRANSCRIPTIONAL REGULATOR, MARR"/>
    <property type="match status" value="1"/>
</dbReference>
<dbReference type="Gene3D" id="1.10.10.10">
    <property type="entry name" value="Winged helix-like DNA-binding domain superfamily/Winged helix DNA-binding domain"/>
    <property type="match status" value="1"/>
</dbReference>
<dbReference type="InterPro" id="IPR000835">
    <property type="entry name" value="HTH_MarR-typ"/>
</dbReference>
<dbReference type="Proteomes" id="UP000252107">
    <property type="component" value="Unassembled WGS sequence"/>
</dbReference>
<gene>
    <name evidence="5" type="ORF">A6770_40230</name>
</gene>
<keyword evidence="6" id="KW-1185">Reference proteome</keyword>
<dbReference type="SMART" id="SM00347">
    <property type="entry name" value="HTH_MARR"/>
    <property type="match status" value="1"/>
</dbReference>
<reference evidence="5" key="1">
    <citation type="submission" date="2016-04" db="EMBL/GenBank/DDBJ databases">
        <authorList>
            <person name="Tabuchi Yagui T.R."/>
        </authorList>
    </citation>
    <scope>NUCLEOTIDE SEQUENCE [LARGE SCALE GENOMIC DNA]</scope>
    <source>
        <strain evidence="5">NIES-26</strain>
    </source>
</reference>